<feature type="compositionally biased region" description="Polar residues" evidence="1">
    <location>
        <begin position="116"/>
        <end position="134"/>
    </location>
</feature>
<evidence type="ECO:0000256" key="1">
    <source>
        <dbReference type="SAM" id="MobiDB-lite"/>
    </source>
</evidence>
<reference evidence="2" key="1">
    <citation type="submission" date="2022-07" db="EMBL/GenBank/DDBJ databases">
        <title>Draft genome sequence of Zalerion maritima ATCC 34329, a (micro)plastics degrading marine fungus.</title>
        <authorList>
            <person name="Paco A."/>
            <person name="Goncalves M.F.M."/>
            <person name="Rocha-Santos T.A.P."/>
            <person name="Alves A."/>
        </authorList>
    </citation>
    <scope>NUCLEOTIDE SEQUENCE</scope>
    <source>
        <strain evidence="2">ATCC 34329</strain>
    </source>
</reference>
<comment type="caution">
    <text evidence="2">The sequence shown here is derived from an EMBL/GenBank/DDBJ whole genome shotgun (WGS) entry which is preliminary data.</text>
</comment>
<feature type="region of interest" description="Disordered" evidence="1">
    <location>
        <begin position="178"/>
        <end position="227"/>
    </location>
</feature>
<feature type="region of interest" description="Disordered" evidence="1">
    <location>
        <begin position="1"/>
        <end position="24"/>
    </location>
</feature>
<dbReference type="Proteomes" id="UP001201980">
    <property type="component" value="Unassembled WGS sequence"/>
</dbReference>
<organism evidence="2 3">
    <name type="scientific">Zalerion maritima</name>
    <dbReference type="NCBI Taxonomy" id="339359"/>
    <lineage>
        <taxon>Eukaryota</taxon>
        <taxon>Fungi</taxon>
        <taxon>Dikarya</taxon>
        <taxon>Ascomycota</taxon>
        <taxon>Pezizomycotina</taxon>
        <taxon>Sordariomycetes</taxon>
        <taxon>Lulworthiomycetidae</taxon>
        <taxon>Lulworthiales</taxon>
        <taxon>Lulworthiaceae</taxon>
        <taxon>Zalerion</taxon>
    </lineage>
</organism>
<proteinExistence type="predicted"/>
<sequence>MRRRESSRVRKIRRRYSTSSTDPDELNKLRLQLLLLDRDHAEGSTALSFDQQAEKADARETSAGSSTFFYDTTSTVASPTSDTNPLVSDTTDTKMPRSFQVQRLDGAALGAVQPPTRANTNTTVPPTESKSSAARNRVGHRQFPSYGQHEVFIESTHKNPIVSKRSSSTPPILSRLGRQRKYNDSRCNQRAPSTATASSINGRLSRESELRSRLGPFDSHTSPPSGGRWMIGHEIKNGELTREEFEALPVAIRRKTGPTAYEAPRQSELGCISGSCLVPFSSLWFDVLFSAQGEVAEYIEETFRCRSRPATNESWLLCWLVCRNAAISSPRGQSLATPALGRMMGAEEGALVVRRTS</sequence>
<name>A0AAD5RGF6_9PEZI</name>
<protein>
    <submittedName>
        <fullName evidence="2">Uncharacterized protein</fullName>
    </submittedName>
</protein>
<evidence type="ECO:0000313" key="3">
    <source>
        <dbReference type="Proteomes" id="UP001201980"/>
    </source>
</evidence>
<dbReference type="EMBL" id="JAKWBI020000977">
    <property type="protein sequence ID" value="KAJ2891826.1"/>
    <property type="molecule type" value="Genomic_DNA"/>
</dbReference>
<evidence type="ECO:0000313" key="2">
    <source>
        <dbReference type="EMBL" id="KAJ2891826.1"/>
    </source>
</evidence>
<keyword evidence="3" id="KW-1185">Reference proteome</keyword>
<gene>
    <name evidence="2" type="ORF">MKZ38_010674</name>
</gene>
<dbReference type="AlphaFoldDB" id="A0AAD5RGF6"/>
<feature type="compositionally biased region" description="Polar residues" evidence="1">
    <location>
        <begin position="185"/>
        <end position="202"/>
    </location>
</feature>
<feature type="region of interest" description="Disordered" evidence="1">
    <location>
        <begin position="112"/>
        <end position="137"/>
    </location>
</feature>
<accession>A0AAD5RGF6</accession>